<feature type="compositionally biased region" description="Low complexity" evidence="1">
    <location>
        <begin position="272"/>
        <end position="291"/>
    </location>
</feature>
<dbReference type="GeneID" id="25376265"/>
<dbReference type="OrthoDB" id="347832at2759"/>
<feature type="compositionally biased region" description="Basic and acidic residues" evidence="1">
    <location>
        <begin position="377"/>
        <end position="400"/>
    </location>
</feature>
<evidence type="ECO:0000256" key="1">
    <source>
        <dbReference type="SAM" id="MobiDB-lite"/>
    </source>
</evidence>
<keyword evidence="3" id="KW-1185">Reference proteome</keyword>
<dbReference type="VEuPathDB" id="ToxoDB:EMH_0013020"/>
<feature type="compositionally biased region" description="Polar residues" evidence="1">
    <location>
        <begin position="367"/>
        <end position="376"/>
    </location>
</feature>
<feature type="region of interest" description="Disordered" evidence="1">
    <location>
        <begin position="576"/>
        <end position="610"/>
    </location>
</feature>
<feature type="compositionally biased region" description="Basic and acidic residues" evidence="1">
    <location>
        <begin position="183"/>
        <end position="193"/>
    </location>
</feature>
<feature type="compositionally biased region" description="Basic and acidic residues" evidence="1">
    <location>
        <begin position="230"/>
        <end position="255"/>
    </location>
</feature>
<dbReference type="AlphaFoldDB" id="U6JMU8"/>
<feature type="compositionally biased region" description="Basic and acidic residues" evidence="1">
    <location>
        <begin position="600"/>
        <end position="610"/>
    </location>
</feature>
<accession>U6JMU8</accession>
<organism evidence="2 3">
    <name type="scientific">Eimeria mitis</name>
    <dbReference type="NCBI Taxonomy" id="44415"/>
    <lineage>
        <taxon>Eukaryota</taxon>
        <taxon>Sar</taxon>
        <taxon>Alveolata</taxon>
        <taxon>Apicomplexa</taxon>
        <taxon>Conoidasida</taxon>
        <taxon>Coccidia</taxon>
        <taxon>Eucoccidiorida</taxon>
        <taxon>Eimeriorina</taxon>
        <taxon>Eimeriidae</taxon>
        <taxon>Eimeria</taxon>
    </lineage>
</organism>
<feature type="region of interest" description="Disordered" evidence="1">
    <location>
        <begin position="177"/>
        <end position="433"/>
    </location>
</feature>
<sequence>MIVALSHKGAFREADLGTTWRAVAPVQTTEAQIGPTGAQTIIGVPIAIGAPTTAKSTGAEVLLEPAMGETHVHTEVGVIQLIDTAEAALRCRVVAGAQSRPTGTRGMFGTMCLPQGLAAEPPTCDRRRQTACHLAAHHALVDARALYGGSRWAGKIVNCHDRKGEIQSGLGVLADQAVGPDEGMQRPRADVHQSMKGGLAEDCPTPDLVSSRPDNVDSKGTSSARPSLGRQEKRTPGQETSPKRAKDNVLGERSADGGPPEAPRRRSEARASARQSPSVSRSPSSRTRAPAVQRDEGKERAPSCPAAPPTEQPAPEKSRESREFHEAKMVSGDTGACVQKRCSQEEEPIQDQDEPPTKMEDQPPPSMAQSSRSSPTQRHDERRQSDGPAHDDDVRFDGRPVEASSANSASATSTDCLRTTHEPGNPRARLPSEEIGRNVEVDRTTVKRRIVATEPLPPLESADIYRTYREPSPRGYSRFQAQRFPRERGERFLPVMNRFQPFQPPPGQNAWNRLERDERFDFPQPLYPINTGRSVRLVPRRGDRNLLITAQQRFRNATPSESHHVQVYNGMFQQHPAQPNQRHLRRPPVHLQPGVGRNRKMGETLERVDD</sequence>
<feature type="compositionally biased region" description="Basic and acidic residues" evidence="1">
    <location>
        <begin position="262"/>
        <end position="271"/>
    </location>
</feature>
<feature type="compositionally biased region" description="Low complexity" evidence="1">
    <location>
        <begin position="403"/>
        <end position="414"/>
    </location>
</feature>
<feature type="compositionally biased region" description="Basic and acidic residues" evidence="1">
    <location>
        <begin position="314"/>
        <end position="328"/>
    </location>
</feature>
<proteinExistence type="predicted"/>
<dbReference type="EMBL" id="HG678410">
    <property type="protein sequence ID" value="CDJ26860.1"/>
    <property type="molecule type" value="Genomic_DNA"/>
</dbReference>
<evidence type="ECO:0000313" key="2">
    <source>
        <dbReference type="EMBL" id="CDJ26860.1"/>
    </source>
</evidence>
<reference evidence="2" key="2">
    <citation type="submission" date="2013-10" db="EMBL/GenBank/DDBJ databases">
        <authorList>
            <person name="Aslett M."/>
        </authorList>
    </citation>
    <scope>NUCLEOTIDE SEQUENCE [LARGE SCALE GENOMIC DNA]</scope>
    <source>
        <strain evidence="2">Houghton</strain>
    </source>
</reference>
<evidence type="ECO:0000313" key="3">
    <source>
        <dbReference type="Proteomes" id="UP000030744"/>
    </source>
</evidence>
<protein>
    <submittedName>
        <fullName evidence="2">Uncharacterized protein</fullName>
    </submittedName>
</protein>
<dbReference type="Proteomes" id="UP000030744">
    <property type="component" value="Unassembled WGS sequence"/>
</dbReference>
<feature type="compositionally biased region" description="Acidic residues" evidence="1">
    <location>
        <begin position="345"/>
        <end position="354"/>
    </location>
</feature>
<gene>
    <name evidence="2" type="ORF">EMH_0013020</name>
</gene>
<name>U6JMU8_9EIME</name>
<reference evidence="2" key="1">
    <citation type="submission" date="2013-10" db="EMBL/GenBank/DDBJ databases">
        <title>Genomic analysis of the causative agents of coccidiosis in chickens.</title>
        <authorList>
            <person name="Reid A.J."/>
            <person name="Blake D."/>
            <person name="Billington K."/>
            <person name="Browne H."/>
            <person name="Dunn M."/>
            <person name="Hung S."/>
            <person name="Kawahara F."/>
            <person name="Miranda-Saavedra D."/>
            <person name="Mourier T."/>
            <person name="Nagra H."/>
            <person name="Otto T.D."/>
            <person name="Rawlings N."/>
            <person name="Sanchez A."/>
            <person name="Sanders M."/>
            <person name="Subramaniam C."/>
            <person name="Tay Y."/>
            <person name="Dear P."/>
            <person name="Doerig C."/>
            <person name="Gruber A."/>
            <person name="Parkinson J."/>
            <person name="Shirley M."/>
            <person name="Wan K.L."/>
            <person name="Berriman M."/>
            <person name="Tomley F."/>
            <person name="Pain A."/>
        </authorList>
    </citation>
    <scope>NUCLEOTIDE SEQUENCE [LARGE SCALE GENOMIC DNA]</scope>
    <source>
        <strain evidence="2">Houghton</strain>
    </source>
</reference>
<dbReference type="RefSeq" id="XP_013349438.1">
    <property type="nucleotide sequence ID" value="XM_013493984.1"/>
</dbReference>